<dbReference type="Proteomes" id="UP001227192">
    <property type="component" value="Unassembled WGS sequence"/>
</dbReference>
<keyword evidence="3" id="KW-1185">Reference proteome</keyword>
<reference evidence="2" key="2">
    <citation type="journal article" date="2016" name="Fungal Biol.">
        <title>Ochratoxin A production by Penicillium thymicola.</title>
        <authorList>
            <person name="Nguyen H.D.T."/>
            <person name="McMullin D.R."/>
            <person name="Ponomareva E."/>
            <person name="Riley R."/>
            <person name="Pomraning K.R."/>
            <person name="Baker S.E."/>
            <person name="Seifert K.A."/>
        </authorList>
    </citation>
    <scope>NUCLEOTIDE SEQUENCE</scope>
    <source>
        <strain evidence="2">DAOM 180753</strain>
    </source>
</reference>
<feature type="region of interest" description="Disordered" evidence="1">
    <location>
        <begin position="167"/>
        <end position="188"/>
    </location>
</feature>
<organism evidence="2 3">
    <name type="scientific">Penicillium thymicola</name>
    <dbReference type="NCBI Taxonomy" id="293382"/>
    <lineage>
        <taxon>Eukaryota</taxon>
        <taxon>Fungi</taxon>
        <taxon>Dikarya</taxon>
        <taxon>Ascomycota</taxon>
        <taxon>Pezizomycotina</taxon>
        <taxon>Eurotiomycetes</taxon>
        <taxon>Eurotiomycetidae</taxon>
        <taxon>Eurotiales</taxon>
        <taxon>Aspergillaceae</taxon>
        <taxon>Penicillium</taxon>
    </lineage>
</organism>
<comment type="caution">
    <text evidence="2">The sequence shown here is derived from an EMBL/GenBank/DDBJ whole genome shotgun (WGS) entry which is preliminary data.</text>
</comment>
<feature type="compositionally biased region" description="Basic and acidic residues" evidence="1">
    <location>
        <begin position="167"/>
        <end position="176"/>
    </location>
</feature>
<protein>
    <submittedName>
        <fullName evidence="2">Uncharacterized protein</fullName>
    </submittedName>
</protein>
<evidence type="ECO:0000313" key="3">
    <source>
        <dbReference type="Proteomes" id="UP001227192"/>
    </source>
</evidence>
<dbReference type="AlphaFoldDB" id="A0AAI9TK23"/>
<evidence type="ECO:0000256" key="1">
    <source>
        <dbReference type="SAM" id="MobiDB-lite"/>
    </source>
</evidence>
<dbReference type="EMBL" id="LACB01000108">
    <property type="protein sequence ID" value="KAJ9488717.1"/>
    <property type="molecule type" value="Genomic_DNA"/>
</dbReference>
<name>A0AAI9TK23_PENTH</name>
<gene>
    <name evidence="2" type="ORF">VN97_g4580</name>
</gene>
<accession>A0AAI9TK23</accession>
<proteinExistence type="predicted"/>
<evidence type="ECO:0000313" key="2">
    <source>
        <dbReference type="EMBL" id="KAJ9488717.1"/>
    </source>
</evidence>
<reference evidence="2" key="1">
    <citation type="submission" date="2015-06" db="EMBL/GenBank/DDBJ databases">
        <authorList>
            <person name="Nguyen H."/>
        </authorList>
    </citation>
    <scope>NUCLEOTIDE SEQUENCE</scope>
    <source>
        <strain evidence="2">DAOM 180753</strain>
    </source>
</reference>
<sequence length="204" mass="23204">MKLDSTSCPYLGRTNGIYSGWSVDLLPRLKKLKFKHKAIAKDDKLTAALEKVELGKPVVAYIREMVDKDRPTHYTAWKSLESLPESIKAKKNEGKLDMKDLQALMEYGPAVRKLFPRFFGGEGSLRRAVHHVLDYVQDGKFTKPALVLNSLNRNLIESFITRHWEQAEREESHPVSDPKPQLNSMPPLSTTMQLHVSFRSLSTG</sequence>